<gene>
    <name evidence="1" type="ORF">NPIL_188121</name>
</gene>
<dbReference type="EMBL" id="BMAW01039397">
    <property type="protein sequence ID" value="GFU55663.1"/>
    <property type="molecule type" value="Genomic_DNA"/>
</dbReference>
<reference evidence="1" key="1">
    <citation type="submission" date="2020-08" db="EMBL/GenBank/DDBJ databases">
        <title>Multicomponent nature underlies the extraordinary mechanical properties of spider dragline silk.</title>
        <authorList>
            <person name="Kono N."/>
            <person name="Nakamura H."/>
            <person name="Mori M."/>
            <person name="Yoshida Y."/>
            <person name="Ohtoshi R."/>
            <person name="Malay A.D."/>
            <person name="Moran D.A.P."/>
            <person name="Tomita M."/>
            <person name="Numata K."/>
            <person name="Arakawa K."/>
        </authorList>
    </citation>
    <scope>NUCLEOTIDE SEQUENCE</scope>
</reference>
<organism evidence="1 2">
    <name type="scientific">Nephila pilipes</name>
    <name type="common">Giant wood spider</name>
    <name type="synonym">Nephila maculata</name>
    <dbReference type="NCBI Taxonomy" id="299642"/>
    <lineage>
        <taxon>Eukaryota</taxon>
        <taxon>Metazoa</taxon>
        <taxon>Ecdysozoa</taxon>
        <taxon>Arthropoda</taxon>
        <taxon>Chelicerata</taxon>
        <taxon>Arachnida</taxon>
        <taxon>Araneae</taxon>
        <taxon>Araneomorphae</taxon>
        <taxon>Entelegynae</taxon>
        <taxon>Araneoidea</taxon>
        <taxon>Nephilidae</taxon>
        <taxon>Nephila</taxon>
    </lineage>
</organism>
<comment type="caution">
    <text evidence="1">The sequence shown here is derived from an EMBL/GenBank/DDBJ whole genome shotgun (WGS) entry which is preliminary data.</text>
</comment>
<evidence type="ECO:0000313" key="1">
    <source>
        <dbReference type="EMBL" id="GFU55663.1"/>
    </source>
</evidence>
<proteinExistence type="predicted"/>
<evidence type="ECO:0000313" key="2">
    <source>
        <dbReference type="Proteomes" id="UP000887013"/>
    </source>
</evidence>
<keyword evidence="2" id="KW-1185">Reference proteome</keyword>
<name>A0A8X6R6P0_NEPPI</name>
<dbReference type="Proteomes" id="UP000887013">
    <property type="component" value="Unassembled WGS sequence"/>
</dbReference>
<dbReference type="AlphaFoldDB" id="A0A8X6R6P0"/>
<sequence length="103" mass="11831">MKKKIKAPSEIPADQVEHKGRIKFIKEGWMRTRIGHKLPHFAVITCHPSPLLLKVVNKQKENQKEPLKTHHSPQSVVCAEEVPRPPFAHAHWMVMIKGDPHTL</sequence>
<protein>
    <submittedName>
        <fullName evidence="1">Uncharacterized protein</fullName>
    </submittedName>
</protein>
<accession>A0A8X6R6P0</accession>